<evidence type="ECO:0000256" key="1">
    <source>
        <dbReference type="ARBA" id="ARBA00004370"/>
    </source>
</evidence>
<proteinExistence type="predicted"/>
<reference evidence="4 5" key="1">
    <citation type="submission" date="2018-11" db="EMBL/GenBank/DDBJ databases">
        <authorList>
            <person name="Li F."/>
        </authorList>
    </citation>
    <scope>NUCLEOTIDE SEQUENCE [LARGE SCALE GENOMIC DNA]</scope>
    <source>
        <strain evidence="4 5">KIS18-7</strain>
    </source>
</reference>
<feature type="transmembrane region" description="Helical" evidence="3">
    <location>
        <begin position="12"/>
        <end position="35"/>
    </location>
</feature>
<protein>
    <recommendedName>
        <fullName evidence="6">Mce-associated membrane protein</fullName>
    </recommendedName>
</protein>
<evidence type="ECO:0000256" key="2">
    <source>
        <dbReference type="ARBA" id="ARBA00023136"/>
    </source>
</evidence>
<dbReference type="PANTHER" id="PTHR37042">
    <property type="entry name" value="OUTER MEMBRANE PROTEIN RV1973"/>
    <property type="match status" value="1"/>
</dbReference>
<dbReference type="Proteomes" id="UP000277094">
    <property type="component" value="Unassembled WGS sequence"/>
</dbReference>
<dbReference type="RefSeq" id="WP_123234065.1">
    <property type="nucleotide sequence ID" value="NZ_RJSG01000002.1"/>
</dbReference>
<dbReference type="AlphaFoldDB" id="A0A3N0DVW3"/>
<name>A0A3N0DVW3_9ACTN</name>
<comment type="caution">
    <text evidence="4">The sequence shown here is derived from an EMBL/GenBank/DDBJ whole genome shotgun (WGS) entry which is preliminary data.</text>
</comment>
<evidence type="ECO:0000256" key="3">
    <source>
        <dbReference type="SAM" id="Phobius"/>
    </source>
</evidence>
<keyword evidence="2 3" id="KW-0472">Membrane</keyword>
<dbReference type="OrthoDB" id="5188486at2"/>
<dbReference type="GO" id="GO:0016020">
    <property type="term" value="C:membrane"/>
    <property type="evidence" value="ECO:0007669"/>
    <property type="project" value="UniProtKB-SubCell"/>
</dbReference>
<keyword evidence="3" id="KW-0812">Transmembrane</keyword>
<sequence>MSEADRKDRLQLVVTGLGSLLLMSLVALLVVTLLWQTGGSKGEDQAVRLAAAGKAANKAARVAVVEMTTYDYKSVNKDFAWVDDAGTAKFRKQYAEVSAPIKKLVVQLKAKANGTVVDSAPIVKDADHVTVLLFVDQTISNPGSGSTGPQKGLDQPRVTMKMVRQGGRWLVDEVNISSLSNNG</sequence>
<accession>A0A3N0DVW3</accession>
<comment type="subcellular location">
    <subcellularLocation>
        <location evidence="1">Membrane</location>
    </subcellularLocation>
</comment>
<dbReference type="PANTHER" id="PTHR37042:SF4">
    <property type="entry name" value="OUTER MEMBRANE PROTEIN RV1973"/>
    <property type="match status" value="1"/>
</dbReference>
<keyword evidence="3" id="KW-1133">Transmembrane helix</keyword>
<evidence type="ECO:0000313" key="5">
    <source>
        <dbReference type="Proteomes" id="UP000277094"/>
    </source>
</evidence>
<evidence type="ECO:0008006" key="6">
    <source>
        <dbReference type="Google" id="ProtNLM"/>
    </source>
</evidence>
<dbReference type="EMBL" id="RJSG01000002">
    <property type="protein sequence ID" value="RNL79563.1"/>
    <property type="molecule type" value="Genomic_DNA"/>
</dbReference>
<organism evidence="4 5">
    <name type="scientific">Nocardioides marmorisolisilvae</name>
    <dbReference type="NCBI Taxonomy" id="1542737"/>
    <lineage>
        <taxon>Bacteria</taxon>
        <taxon>Bacillati</taxon>
        <taxon>Actinomycetota</taxon>
        <taxon>Actinomycetes</taxon>
        <taxon>Propionibacteriales</taxon>
        <taxon>Nocardioidaceae</taxon>
        <taxon>Nocardioides</taxon>
    </lineage>
</organism>
<keyword evidence="5" id="KW-1185">Reference proteome</keyword>
<evidence type="ECO:0000313" key="4">
    <source>
        <dbReference type="EMBL" id="RNL79563.1"/>
    </source>
</evidence>
<gene>
    <name evidence="4" type="ORF">EFL95_11330</name>
</gene>